<feature type="region of interest" description="Disordered" evidence="2">
    <location>
        <begin position="1"/>
        <end position="23"/>
    </location>
</feature>
<keyword evidence="1" id="KW-0479">Metal-binding</keyword>
<evidence type="ECO:0000259" key="3">
    <source>
        <dbReference type="PROSITE" id="PS50158"/>
    </source>
</evidence>
<name>A0A015KET1_RHIIW</name>
<dbReference type="Proteomes" id="UP000022910">
    <property type="component" value="Unassembled WGS sequence"/>
</dbReference>
<keyword evidence="1" id="KW-0863">Zinc-finger</keyword>
<evidence type="ECO:0000313" key="5">
    <source>
        <dbReference type="Proteomes" id="UP000022910"/>
    </source>
</evidence>
<dbReference type="GO" id="GO:0008270">
    <property type="term" value="F:zinc ion binding"/>
    <property type="evidence" value="ECO:0007669"/>
    <property type="project" value="UniProtKB-KW"/>
</dbReference>
<feature type="domain" description="CCHC-type" evidence="3">
    <location>
        <begin position="57"/>
        <end position="72"/>
    </location>
</feature>
<organism evidence="4 5">
    <name type="scientific">Rhizophagus irregularis (strain DAOM 197198w)</name>
    <name type="common">Glomus intraradices</name>
    <dbReference type="NCBI Taxonomy" id="1432141"/>
    <lineage>
        <taxon>Eukaryota</taxon>
        <taxon>Fungi</taxon>
        <taxon>Fungi incertae sedis</taxon>
        <taxon>Mucoromycota</taxon>
        <taxon>Glomeromycotina</taxon>
        <taxon>Glomeromycetes</taxon>
        <taxon>Glomerales</taxon>
        <taxon>Glomeraceae</taxon>
        <taxon>Rhizophagus</taxon>
    </lineage>
</organism>
<gene>
    <name evidence="4" type="ORF">RirG_128240</name>
</gene>
<evidence type="ECO:0000256" key="1">
    <source>
        <dbReference type="PROSITE-ProRule" id="PRU00047"/>
    </source>
</evidence>
<dbReference type="Gene3D" id="4.10.60.10">
    <property type="entry name" value="Zinc finger, CCHC-type"/>
    <property type="match status" value="1"/>
</dbReference>
<sequence length="126" mass="14523">MRVVAKAYGPPPKPQKPEKLQSSRIDRLESKIDEIGQMTSKFGRISLNDQSRKPFYCSNCGQEGHKKNNCPRLNPVAKSNFTQCYYPQLPSTQPQYTPPDSDNKEDGYDKVENGWYYAPEKKNNYQ</sequence>
<protein>
    <recommendedName>
        <fullName evidence="3">CCHC-type domain-containing protein</fullName>
    </recommendedName>
</protein>
<keyword evidence="5" id="KW-1185">Reference proteome</keyword>
<feature type="compositionally biased region" description="Polar residues" evidence="2">
    <location>
        <begin position="87"/>
        <end position="100"/>
    </location>
</feature>
<dbReference type="AlphaFoldDB" id="A0A015KET1"/>
<dbReference type="InterPro" id="IPR001878">
    <property type="entry name" value="Znf_CCHC"/>
</dbReference>
<dbReference type="OrthoDB" id="2439165at2759"/>
<dbReference type="SUPFAM" id="SSF57756">
    <property type="entry name" value="Retrovirus zinc finger-like domains"/>
    <property type="match status" value="1"/>
</dbReference>
<proteinExistence type="predicted"/>
<dbReference type="PROSITE" id="PS50158">
    <property type="entry name" value="ZF_CCHC"/>
    <property type="match status" value="1"/>
</dbReference>
<dbReference type="Pfam" id="PF00098">
    <property type="entry name" value="zf-CCHC"/>
    <property type="match status" value="1"/>
</dbReference>
<dbReference type="GO" id="GO:0003676">
    <property type="term" value="F:nucleic acid binding"/>
    <property type="evidence" value="ECO:0007669"/>
    <property type="project" value="InterPro"/>
</dbReference>
<feature type="region of interest" description="Disordered" evidence="2">
    <location>
        <begin position="87"/>
        <end position="126"/>
    </location>
</feature>
<reference evidence="4 5" key="1">
    <citation type="submission" date="2014-02" db="EMBL/GenBank/DDBJ databases">
        <title>Single nucleus genome sequencing reveals high similarity among nuclei of an endomycorrhizal fungus.</title>
        <authorList>
            <person name="Lin K."/>
            <person name="Geurts R."/>
            <person name="Zhang Z."/>
            <person name="Limpens E."/>
            <person name="Saunders D.G."/>
            <person name="Mu D."/>
            <person name="Pang E."/>
            <person name="Cao H."/>
            <person name="Cha H."/>
            <person name="Lin T."/>
            <person name="Zhou Q."/>
            <person name="Shang Y."/>
            <person name="Li Y."/>
            <person name="Ivanov S."/>
            <person name="Sharma T."/>
            <person name="Velzen R.V."/>
            <person name="Ruijter N.D."/>
            <person name="Aanen D.K."/>
            <person name="Win J."/>
            <person name="Kamoun S."/>
            <person name="Bisseling T."/>
            <person name="Huang S."/>
        </authorList>
    </citation>
    <scope>NUCLEOTIDE SEQUENCE [LARGE SCALE GENOMIC DNA]</scope>
    <source>
        <strain evidence="5">DAOM197198w</strain>
    </source>
</reference>
<feature type="compositionally biased region" description="Basic and acidic residues" evidence="2">
    <location>
        <begin position="101"/>
        <end position="112"/>
    </location>
</feature>
<evidence type="ECO:0000313" key="4">
    <source>
        <dbReference type="EMBL" id="EXX65969.1"/>
    </source>
</evidence>
<dbReference type="HOGENOM" id="CLU_1982785_0_0_1"/>
<dbReference type="InterPro" id="IPR036875">
    <property type="entry name" value="Znf_CCHC_sf"/>
</dbReference>
<accession>A0A015KET1</accession>
<dbReference type="EMBL" id="JEMT01019976">
    <property type="protein sequence ID" value="EXX65969.1"/>
    <property type="molecule type" value="Genomic_DNA"/>
</dbReference>
<evidence type="ECO:0000256" key="2">
    <source>
        <dbReference type="SAM" id="MobiDB-lite"/>
    </source>
</evidence>
<comment type="caution">
    <text evidence="4">The sequence shown here is derived from an EMBL/GenBank/DDBJ whole genome shotgun (WGS) entry which is preliminary data.</text>
</comment>
<keyword evidence="1" id="KW-0862">Zinc</keyword>